<accession>A0AAW2CWH1</accession>
<proteinExistence type="predicted"/>
<reference evidence="4 5" key="1">
    <citation type="submission" date="2024-01" db="EMBL/GenBank/DDBJ databases">
        <title>A telomere-to-telomere, gap-free genome of sweet tea (Lithocarpus litseifolius).</title>
        <authorList>
            <person name="Zhou J."/>
        </authorList>
    </citation>
    <scope>NUCLEOTIDE SEQUENCE [LARGE SCALE GENOMIC DNA]</scope>
    <source>
        <strain evidence="4">Zhou-2022a</strain>
        <tissue evidence="4">Leaf</tissue>
    </source>
</reference>
<keyword evidence="1" id="KW-0862">Zinc</keyword>
<dbReference type="InterPro" id="IPR040256">
    <property type="entry name" value="At4g02000-like"/>
</dbReference>
<sequence length="609" mass="66596">MKRSRQEKFSEGVSETDLSPRSNNIWDLQNKSFKEKLVGEIPGAYAQAFDFYDLLEDDVESDDEVTGLREGLAAVKLSKETKLRIRGSWSKALIVKLYGRKIGFNFFQNKLQQLWKPSGRLDCVDLGNEFFLTRFSLKEDLDAVLRRGPWFIGEHFLSIRPWEPFFKPEAANVSSIAVWVRLHALPIELYDAEVLKQIGEAIGKVLRIDTHTAMEARGKYARLCIQVDVDKPLVNTVLIGKFEQAVMYEGINKLCFACGRIGHKKEMCPHTIRRDVLPPEKEASSTKVSSTSPRKMHVSGGSEAGRDMAECSAMEHGMAESSGMVHVEDNYGPWIVVTRRKGGQRGTTKGVQLMDPAKSDPSSKPRTSLAKGMPSNGHNVWKEATKMGFTTESNMERAGHSGLFLGRDVKSGGFMDNVGAQTKAQVSPSVKGKKVIARNKGLPHLNRAIASSSKPLFTSDSQASPFLGNIGTDASSPFQSSPFQFSSAPQAELGNHGRDRGHGDQNGSSNEKNGSYNGKIGEDGVGNVLIRSAPDGSLETSTSLEGKECRTGLSTISGTTVEEVYREGDVKGLDLVQDRSSKVLNGKDGGEDGEDGMEFEEGGEFVTSA</sequence>
<evidence type="ECO:0000259" key="3">
    <source>
        <dbReference type="PROSITE" id="PS50158"/>
    </source>
</evidence>
<keyword evidence="5" id="KW-1185">Reference proteome</keyword>
<feature type="region of interest" description="Disordered" evidence="2">
    <location>
        <begin position="1"/>
        <end position="21"/>
    </location>
</feature>
<name>A0AAW2CWH1_9ROSI</name>
<organism evidence="4 5">
    <name type="scientific">Lithocarpus litseifolius</name>
    <dbReference type="NCBI Taxonomy" id="425828"/>
    <lineage>
        <taxon>Eukaryota</taxon>
        <taxon>Viridiplantae</taxon>
        <taxon>Streptophyta</taxon>
        <taxon>Embryophyta</taxon>
        <taxon>Tracheophyta</taxon>
        <taxon>Spermatophyta</taxon>
        <taxon>Magnoliopsida</taxon>
        <taxon>eudicotyledons</taxon>
        <taxon>Gunneridae</taxon>
        <taxon>Pentapetalae</taxon>
        <taxon>rosids</taxon>
        <taxon>fabids</taxon>
        <taxon>Fagales</taxon>
        <taxon>Fagaceae</taxon>
        <taxon>Lithocarpus</taxon>
    </lineage>
</organism>
<dbReference type="Proteomes" id="UP001459277">
    <property type="component" value="Unassembled WGS sequence"/>
</dbReference>
<feature type="compositionally biased region" description="Acidic residues" evidence="2">
    <location>
        <begin position="591"/>
        <end position="603"/>
    </location>
</feature>
<feature type="compositionally biased region" description="Basic and acidic residues" evidence="2">
    <location>
        <begin position="1"/>
        <end position="10"/>
    </location>
</feature>
<dbReference type="EMBL" id="JAZDWU010000005">
    <property type="protein sequence ID" value="KAL0002179.1"/>
    <property type="molecule type" value="Genomic_DNA"/>
</dbReference>
<feature type="region of interest" description="Disordered" evidence="2">
    <location>
        <begin position="582"/>
        <end position="609"/>
    </location>
</feature>
<evidence type="ECO:0000313" key="5">
    <source>
        <dbReference type="Proteomes" id="UP001459277"/>
    </source>
</evidence>
<dbReference type="AlphaFoldDB" id="A0AAW2CWH1"/>
<feature type="region of interest" description="Disordered" evidence="2">
    <location>
        <begin position="275"/>
        <end position="305"/>
    </location>
</feature>
<dbReference type="Pfam" id="PF14111">
    <property type="entry name" value="DUF4283"/>
    <property type="match status" value="1"/>
</dbReference>
<feature type="compositionally biased region" description="Low complexity" evidence="2">
    <location>
        <begin position="474"/>
        <end position="491"/>
    </location>
</feature>
<protein>
    <recommendedName>
        <fullName evidence="3">CCHC-type domain-containing protein</fullName>
    </recommendedName>
</protein>
<dbReference type="PROSITE" id="PS50158">
    <property type="entry name" value="ZF_CCHC"/>
    <property type="match status" value="1"/>
</dbReference>
<evidence type="ECO:0000256" key="2">
    <source>
        <dbReference type="SAM" id="MobiDB-lite"/>
    </source>
</evidence>
<feature type="region of interest" description="Disordered" evidence="2">
    <location>
        <begin position="341"/>
        <end position="379"/>
    </location>
</feature>
<evidence type="ECO:0000256" key="1">
    <source>
        <dbReference type="PROSITE-ProRule" id="PRU00047"/>
    </source>
</evidence>
<keyword evidence="1" id="KW-0479">Metal-binding</keyword>
<keyword evidence="1" id="KW-0863">Zinc-finger</keyword>
<feature type="domain" description="CCHC-type" evidence="3">
    <location>
        <begin position="255"/>
        <end position="269"/>
    </location>
</feature>
<feature type="compositionally biased region" description="Polar residues" evidence="2">
    <location>
        <begin position="505"/>
        <end position="516"/>
    </location>
</feature>
<gene>
    <name evidence="4" type="ORF">SO802_015960</name>
</gene>
<comment type="caution">
    <text evidence="4">The sequence shown here is derived from an EMBL/GenBank/DDBJ whole genome shotgun (WGS) entry which is preliminary data.</text>
</comment>
<dbReference type="PANTHER" id="PTHR31286">
    <property type="entry name" value="GLYCINE-RICH CELL WALL STRUCTURAL PROTEIN 1.8-LIKE"/>
    <property type="match status" value="1"/>
</dbReference>
<dbReference type="PANTHER" id="PTHR31286:SF99">
    <property type="entry name" value="DUF4283 DOMAIN-CONTAINING PROTEIN"/>
    <property type="match status" value="1"/>
</dbReference>
<dbReference type="GO" id="GO:0008270">
    <property type="term" value="F:zinc ion binding"/>
    <property type="evidence" value="ECO:0007669"/>
    <property type="project" value="UniProtKB-KW"/>
</dbReference>
<dbReference type="GO" id="GO:0003676">
    <property type="term" value="F:nucleic acid binding"/>
    <property type="evidence" value="ECO:0007669"/>
    <property type="project" value="InterPro"/>
</dbReference>
<evidence type="ECO:0000313" key="4">
    <source>
        <dbReference type="EMBL" id="KAL0002179.1"/>
    </source>
</evidence>
<dbReference type="InterPro" id="IPR001878">
    <property type="entry name" value="Znf_CCHC"/>
</dbReference>
<feature type="compositionally biased region" description="Basic and acidic residues" evidence="2">
    <location>
        <begin position="275"/>
        <end position="284"/>
    </location>
</feature>
<feature type="region of interest" description="Disordered" evidence="2">
    <location>
        <begin position="468"/>
        <end position="546"/>
    </location>
</feature>
<dbReference type="InterPro" id="IPR025558">
    <property type="entry name" value="DUF4283"/>
</dbReference>